<feature type="domain" description="AB hydrolase-1" evidence="1">
    <location>
        <begin position="41"/>
        <end position="282"/>
    </location>
</feature>
<dbReference type="PANTHER" id="PTHR46438:SF11">
    <property type="entry name" value="LIPASE-RELATED"/>
    <property type="match status" value="1"/>
</dbReference>
<comment type="caution">
    <text evidence="2">The sequence shown here is derived from an EMBL/GenBank/DDBJ whole genome shotgun (WGS) entry which is preliminary data.</text>
</comment>
<dbReference type="GO" id="GO:0016787">
    <property type="term" value="F:hydrolase activity"/>
    <property type="evidence" value="ECO:0007669"/>
    <property type="project" value="UniProtKB-KW"/>
</dbReference>
<evidence type="ECO:0000259" key="1">
    <source>
        <dbReference type="Pfam" id="PF12697"/>
    </source>
</evidence>
<sequence>MSDRPQWENDGRDWPNRAASRFVQAGGLRWHVQQAGEGPVLLLVHGTGAATHSWRGLLPLLARRFTVVAPDLPGHGFTTAPAGGRLSLPYMARALAALLAALGQRPELVAGHSAGAAILARMALDGAIAPRALIGLNAALLPFEGLAGQVFSPIARLLSGVPAVPWFFARRAGDRAVVERLLRDTGSALDPEGVELYARLVRRPAHVAAALGMMAHWDLHPLLRDLRRLAPPPVLLVGGADRTVPPADARRLRAMLPALRIVPLPGLGHLAHEEQPARVAAVIEGIAAEAGVLALAPA</sequence>
<dbReference type="RefSeq" id="WP_290319625.1">
    <property type="nucleotide sequence ID" value="NZ_JAUFPN010000195.1"/>
</dbReference>
<dbReference type="Proteomes" id="UP001529369">
    <property type="component" value="Unassembled WGS sequence"/>
</dbReference>
<reference evidence="3" key="1">
    <citation type="journal article" date="2019" name="Int. J. Syst. Evol. Microbiol.">
        <title>The Global Catalogue of Microorganisms (GCM) 10K type strain sequencing project: providing services to taxonomists for standard genome sequencing and annotation.</title>
        <authorList>
            <consortium name="The Broad Institute Genomics Platform"/>
            <consortium name="The Broad Institute Genome Sequencing Center for Infectious Disease"/>
            <person name="Wu L."/>
            <person name="Ma J."/>
        </authorList>
    </citation>
    <scope>NUCLEOTIDE SEQUENCE [LARGE SCALE GENOMIC DNA]</scope>
    <source>
        <strain evidence="3">CECT 7131</strain>
    </source>
</reference>
<organism evidence="2 3">
    <name type="scientific">Paeniroseomonas aquatica</name>
    <dbReference type="NCBI Taxonomy" id="373043"/>
    <lineage>
        <taxon>Bacteria</taxon>
        <taxon>Pseudomonadati</taxon>
        <taxon>Pseudomonadota</taxon>
        <taxon>Alphaproteobacteria</taxon>
        <taxon>Acetobacterales</taxon>
        <taxon>Acetobacteraceae</taxon>
        <taxon>Paeniroseomonas</taxon>
    </lineage>
</organism>
<accession>A0ABT8ACL5</accession>
<evidence type="ECO:0000313" key="3">
    <source>
        <dbReference type="Proteomes" id="UP001529369"/>
    </source>
</evidence>
<dbReference type="InterPro" id="IPR017497">
    <property type="entry name" value="BchO"/>
</dbReference>
<proteinExistence type="predicted"/>
<dbReference type="PANTHER" id="PTHR46438">
    <property type="entry name" value="ALPHA/BETA-HYDROLASES SUPERFAMILY PROTEIN"/>
    <property type="match status" value="1"/>
</dbReference>
<name>A0ABT8ACL5_9PROT</name>
<dbReference type="Pfam" id="PF12697">
    <property type="entry name" value="Abhydrolase_6"/>
    <property type="match status" value="1"/>
</dbReference>
<dbReference type="EMBL" id="JAUFPN010000195">
    <property type="protein sequence ID" value="MDN3567578.1"/>
    <property type="molecule type" value="Genomic_DNA"/>
</dbReference>
<dbReference type="InterPro" id="IPR029058">
    <property type="entry name" value="AB_hydrolase_fold"/>
</dbReference>
<dbReference type="PRINTS" id="PR00111">
    <property type="entry name" value="ABHYDROLASE"/>
</dbReference>
<dbReference type="NCBIfam" id="TIGR03056">
    <property type="entry name" value="bchO_mg_che_rel"/>
    <property type="match status" value="1"/>
</dbReference>
<keyword evidence="3" id="KW-1185">Reference proteome</keyword>
<dbReference type="InterPro" id="IPR000073">
    <property type="entry name" value="AB_hydrolase_1"/>
</dbReference>
<keyword evidence="2" id="KW-0378">Hydrolase</keyword>
<evidence type="ECO:0000313" key="2">
    <source>
        <dbReference type="EMBL" id="MDN3567578.1"/>
    </source>
</evidence>
<protein>
    <submittedName>
        <fullName evidence="2">Alpha/beta fold hydrolase</fullName>
    </submittedName>
</protein>
<dbReference type="SUPFAM" id="SSF53474">
    <property type="entry name" value="alpha/beta-Hydrolases"/>
    <property type="match status" value="1"/>
</dbReference>
<gene>
    <name evidence="2" type="ORF">QWZ14_24635</name>
</gene>
<dbReference type="Gene3D" id="3.40.50.1820">
    <property type="entry name" value="alpha/beta hydrolase"/>
    <property type="match status" value="1"/>
</dbReference>